<proteinExistence type="predicted"/>
<keyword evidence="8" id="KW-1185">Reference proteome</keyword>
<evidence type="ECO:0000313" key="7">
    <source>
        <dbReference type="EMBL" id="KAF2191577.1"/>
    </source>
</evidence>
<protein>
    <recommendedName>
        <fullName evidence="9">Auxin efflux carrier</fullName>
    </recommendedName>
</protein>
<sequence length="446" mass="48595">MGMKSSELVIPFLGALQASISVLITILFGVLTAQYGLLSNKAAKEVSKMTVRMFQPALLIYKVGSELHQGTAIRYVPILIWAIVYSLISMGIGTLATRAFKLPSWVTPAFTFNNTTSLPLLLIQSLSVTGILDAIILDGDTSSSAIDRAESYFLVNAMVSNSLTFALGPRLLRPGEEDASDDEDDKDDSGQNEGDGNQQEDNVESGQQSEDLTHEPLIDEETSLLPRRIVRRSNRAERVVYQKGGKYWDRLPPWSQDALDILYAFLNAPLIGAMIGAIIGLTPPLHRWFFNEQNEGGYLNAWLTSSIKNVGDLFASTQIIVVGVKLSQSLRKMKNGEESGNVPWTSMVAVTFTRIFLWPAISIPLIWVLATKTGVLDADPMLWFAMMLMPTGPPAMILAALADVSGSPEIEKMAIAKFLTISYAITPLICFAVVGSLKACEAATGK</sequence>
<keyword evidence="4 6" id="KW-0472">Membrane</keyword>
<keyword evidence="2 6" id="KW-0812">Transmembrane</keyword>
<dbReference type="InterPro" id="IPR004776">
    <property type="entry name" value="Mem_transp_PIN-like"/>
</dbReference>
<name>A0A6A6EHN4_9PEZI</name>
<evidence type="ECO:0000256" key="3">
    <source>
        <dbReference type="ARBA" id="ARBA00022989"/>
    </source>
</evidence>
<accession>A0A6A6EHN4</accession>
<feature type="compositionally biased region" description="Polar residues" evidence="5">
    <location>
        <begin position="191"/>
        <end position="210"/>
    </location>
</feature>
<evidence type="ECO:0000256" key="2">
    <source>
        <dbReference type="ARBA" id="ARBA00022692"/>
    </source>
</evidence>
<feature type="transmembrane region" description="Helical" evidence="6">
    <location>
        <begin position="414"/>
        <end position="437"/>
    </location>
</feature>
<reference evidence="7" key="1">
    <citation type="journal article" date="2020" name="Stud. Mycol.">
        <title>101 Dothideomycetes genomes: a test case for predicting lifestyles and emergence of pathogens.</title>
        <authorList>
            <person name="Haridas S."/>
            <person name="Albert R."/>
            <person name="Binder M."/>
            <person name="Bloem J."/>
            <person name="Labutti K."/>
            <person name="Salamov A."/>
            <person name="Andreopoulos B."/>
            <person name="Baker S."/>
            <person name="Barry K."/>
            <person name="Bills G."/>
            <person name="Bluhm B."/>
            <person name="Cannon C."/>
            <person name="Castanera R."/>
            <person name="Culley D."/>
            <person name="Daum C."/>
            <person name="Ezra D."/>
            <person name="Gonzalez J."/>
            <person name="Henrissat B."/>
            <person name="Kuo A."/>
            <person name="Liang C."/>
            <person name="Lipzen A."/>
            <person name="Lutzoni F."/>
            <person name="Magnuson J."/>
            <person name="Mondo S."/>
            <person name="Nolan M."/>
            <person name="Ohm R."/>
            <person name="Pangilinan J."/>
            <person name="Park H.-J."/>
            <person name="Ramirez L."/>
            <person name="Alfaro M."/>
            <person name="Sun H."/>
            <person name="Tritt A."/>
            <person name="Yoshinaga Y."/>
            <person name="Zwiers L.-H."/>
            <person name="Turgeon B."/>
            <person name="Goodwin S."/>
            <person name="Spatafora J."/>
            <person name="Crous P."/>
            <person name="Grigoriev I."/>
        </authorList>
    </citation>
    <scope>NUCLEOTIDE SEQUENCE</scope>
    <source>
        <strain evidence="7">CBS 207.26</strain>
    </source>
</reference>
<feature type="transmembrane region" description="Helical" evidence="6">
    <location>
        <begin position="116"/>
        <end position="137"/>
    </location>
</feature>
<feature type="compositionally biased region" description="Acidic residues" evidence="5">
    <location>
        <begin position="177"/>
        <end position="187"/>
    </location>
</feature>
<comment type="subcellular location">
    <subcellularLocation>
        <location evidence="1">Membrane</location>
        <topology evidence="1">Multi-pass membrane protein</topology>
    </subcellularLocation>
</comment>
<feature type="transmembrane region" description="Helical" evidence="6">
    <location>
        <begin position="381"/>
        <end position="402"/>
    </location>
</feature>
<organism evidence="7 8">
    <name type="scientific">Zopfia rhizophila CBS 207.26</name>
    <dbReference type="NCBI Taxonomy" id="1314779"/>
    <lineage>
        <taxon>Eukaryota</taxon>
        <taxon>Fungi</taxon>
        <taxon>Dikarya</taxon>
        <taxon>Ascomycota</taxon>
        <taxon>Pezizomycotina</taxon>
        <taxon>Dothideomycetes</taxon>
        <taxon>Dothideomycetes incertae sedis</taxon>
        <taxon>Zopfiaceae</taxon>
        <taxon>Zopfia</taxon>
    </lineage>
</organism>
<dbReference type="AlphaFoldDB" id="A0A6A6EHN4"/>
<feature type="region of interest" description="Disordered" evidence="5">
    <location>
        <begin position="174"/>
        <end position="217"/>
    </location>
</feature>
<dbReference type="EMBL" id="ML994617">
    <property type="protein sequence ID" value="KAF2191577.1"/>
    <property type="molecule type" value="Genomic_DNA"/>
</dbReference>
<evidence type="ECO:0000256" key="5">
    <source>
        <dbReference type="SAM" id="MobiDB-lite"/>
    </source>
</evidence>
<feature type="transmembrane region" description="Helical" evidence="6">
    <location>
        <begin position="342"/>
        <end position="369"/>
    </location>
</feature>
<dbReference type="GO" id="GO:0005783">
    <property type="term" value="C:endoplasmic reticulum"/>
    <property type="evidence" value="ECO:0007669"/>
    <property type="project" value="TreeGrafter"/>
</dbReference>
<feature type="transmembrane region" description="Helical" evidence="6">
    <location>
        <begin position="75"/>
        <end position="96"/>
    </location>
</feature>
<evidence type="ECO:0000256" key="6">
    <source>
        <dbReference type="SAM" id="Phobius"/>
    </source>
</evidence>
<dbReference type="GO" id="GO:0055085">
    <property type="term" value="P:transmembrane transport"/>
    <property type="evidence" value="ECO:0007669"/>
    <property type="project" value="InterPro"/>
</dbReference>
<evidence type="ECO:0000256" key="1">
    <source>
        <dbReference type="ARBA" id="ARBA00004141"/>
    </source>
</evidence>
<dbReference type="OrthoDB" id="191139at2759"/>
<feature type="transmembrane region" description="Helical" evidence="6">
    <location>
        <begin position="261"/>
        <end position="281"/>
    </location>
</feature>
<feature type="transmembrane region" description="Helical" evidence="6">
    <location>
        <begin position="12"/>
        <end position="38"/>
    </location>
</feature>
<evidence type="ECO:0000313" key="8">
    <source>
        <dbReference type="Proteomes" id="UP000800200"/>
    </source>
</evidence>
<keyword evidence="3 6" id="KW-1133">Transmembrane helix</keyword>
<evidence type="ECO:0008006" key="9">
    <source>
        <dbReference type="Google" id="ProtNLM"/>
    </source>
</evidence>
<dbReference type="PANTHER" id="PTHR31794">
    <property type="entry name" value="AUXIN EFFLUX TRANSPORTER FAMILY PROTEIN (EUROFUNG)"/>
    <property type="match status" value="1"/>
</dbReference>
<gene>
    <name evidence="7" type="ORF">K469DRAFT_697223</name>
</gene>
<dbReference type="GO" id="GO:0016020">
    <property type="term" value="C:membrane"/>
    <property type="evidence" value="ECO:0007669"/>
    <property type="project" value="UniProtKB-SubCell"/>
</dbReference>
<dbReference type="Proteomes" id="UP000800200">
    <property type="component" value="Unassembled WGS sequence"/>
</dbReference>
<dbReference type="PANTHER" id="PTHR31794:SF4">
    <property type="entry name" value="AUXIN EFFLUX TRANSPORTER FAMILY PROTEIN (EUROFUNG)"/>
    <property type="match status" value="1"/>
</dbReference>
<dbReference type="Pfam" id="PF03547">
    <property type="entry name" value="Mem_trans"/>
    <property type="match status" value="1"/>
</dbReference>
<evidence type="ECO:0000256" key="4">
    <source>
        <dbReference type="ARBA" id="ARBA00023136"/>
    </source>
</evidence>